<accession>A0A183MIV2</accession>
<sequence length="49" mass="5585">MVILFIVSFGIVIELFVVHDGLARLSKYNKPIFAQNELKPKNIIINISK</sequence>
<protein>
    <submittedName>
        <fullName evidence="1">Uncharacterized protein</fullName>
    </submittedName>
</protein>
<gene>
    <name evidence="1" type="ORF">SMRZ_LOCUS15977</name>
</gene>
<name>A0A183MIV2_9TREM</name>
<keyword evidence="2" id="KW-1185">Reference proteome</keyword>
<evidence type="ECO:0000313" key="2">
    <source>
        <dbReference type="Proteomes" id="UP000277204"/>
    </source>
</evidence>
<dbReference type="AlphaFoldDB" id="A0A183MIV2"/>
<organism evidence="1 2">
    <name type="scientific">Schistosoma margrebowiei</name>
    <dbReference type="NCBI Taxonomy" id="48269"/>
    <lineage>
        <taxon>Eukaryota</taxon>
        <taxon>Metazoa</taxon>
        <taxon>Spiralia</taxon>
        <taxon>Lophotrochozoa</taxon>
        <taxon>Platyhelminthes</taxon>
        <taxon>Trematoda</taxon>
        <taxon>Digenea</taxon>
        <taxon>Strigeidida</taxon>
        <taxon>Schistosomatoidea</taxon>
        <taxon>Schistosomatidae</taxon>
        <taxon>Schistosoma</taxon>
    </lineage>
</organism>
<evidence type="ECO:0000313" key="1">
    <source>
        <dbReference type="EMBL" id="VDP19630.1"/>
    </source>
</evidence>
<proteinExistence type="predicted"/>
<reference evidence="1 2" key="1">
    <citation type="submission" date="2018-11" db="EMBL/GenBank/DDBJ databases">
        <authorList>
            <consortium name="Pathogen Informatics"/>
        </authorList>
    </citation>
    <scope>NUCLEOTIDE SEQUENCE [LARGE SCALE GENOMIC DNA]</scope>
    <source>
        <strain evidence="1 2">Zambia</strain>
    </source>
</reference>
<dbReference type="Proteomes" id="UP000277204">
    <property type="component" value="Unassembled WGS sequence"/>
</dbReference>
<dbReference type="EMBL" id="UZAI01017037">
    <property type="protein sequence ID" value="VDP19630.1"/>
    <property type="molecule type" value="Genomic_DNA"/>
</dbReference>